<proteinExistence type="predicted"/>
<dbReference type="Proteomes" id="UP000775547">
    <property type="component" value="Unassembled WGS sequence"/>
</dbReference>
<dbReference type="GO" id="GO:0016197">
    <property type="term" value="P:endosomal transport"/>
    <property type="evidence" value="ECO:0007669"/>
    <property type="project" value="TreeGrafter"/>
</dbReference>
<dbReference type="AlphaFoldDB" id="A0A9P7GBX6"/>
<feature type="compositionally biased region" description="Polar residues" evidence="1">
    <location>
        <begin position="210"/>
        <end position="226"/>
    </location>
</feature>
<feature type="domain" description="EH" evidence="2">
    <location>
        <begin position="11"/>
        <end position="94"/>
    </location>
</feature>
<feature type="domain" description="EH" evidence="2">
    <location>
        <begin position="337"/>
        <end position="426"/>
    </location>
</feature>
<dbReference type="PANTHER" id="PTHR11216">
    <property type="entry name" value="EH DOMAIN"/>
    <property type="match status" value="1"/>
</dbReference>
<evidence type="ECO:0000313" key="3">
    <source>
        <dbReference type="EMBL" id="KAG5646744.1"/>
    </source>
</evidence>
<protein>
    <recommendedName>
        <fullName evidence="2">EH domain-containing protein</fullName>
    </recommendedName>
</protein>
<dbReference type="GO" id="GO:0005886">
    <property type="term" value="C:plasma membrane"/>
    <property type="evidence" value="ECO:0007669"/>
    <property type="project" value="TreeGrafter"/>
</dbReference>
<reference evidence="3" key="2">
    <citation type="submission" date="2021-10" db="EMBL/GenBank/DDBJ databases">
        <title>Phylogenomics reveals ancestral predisposition of the termite-cultivated fungus Termitomyces towards a domesticated lifestyle.</title>
        <authorList>
            <person name="Auxier B."/>
            <person name="Grum-Grzhimaylo A."/>
            <person name="Cardenas M.E."/>
            <person name="Lodge J.D."/>
            <person name="Laessoe T."/>
            <person name="Pedersen O."/>
            <person name="Smith M.E."/>
            <person name="Kuyper T.W."/>
            <person name="Franco-Molano E.A."/>
            <person name="Baroni T.J."/>
            <person name="Aanen D.K."/>
        </authorList>
    </citation>
    <scope>NUCLEOTIDE SEQUENCE</scope>
    <source>
        <strain evidence="3">AP01</strain>
        <tissue evidence="3">Mycelium</tissue>
    </source>
</reference>
<feature type="region of interest" description="Disordered" evidence="1">
    <location>
        <begin position="434"/>
        <end position="472"/>
    </location>
</feature>
<comment type="caution">
    <text evidence="3">The sequence shown here is derived from an EMBL/GenBank/DDBJ whole genome shotgun (WGS) entry which is preliminary data.</text>
</comment>
<dbReference type="Gene3D" id="1.10.238.10">
    <property type="entry name" value="EF-hand"/>
    <property type="match status" value="3"/>
</dbReference>
<evidence type="ECO:0000313" key="4">
    <source>
        <dbReference type="Proteomes" id="UP000775547"/>
    </source>
</evidence>
<dbReference type="SMART" id="SM00027">
    <property type="entry name" value="EH"/>
    <property type="match status" value="2"/>
</dbReference>
<evidence type="ECO:0000256" key="1">
    <source>
        <dbReference type="SAM" id="MobiDB-lite"/>
    </source>
</evidence>
<name>A0A9P7GBX6_9AGAR</name>
<sequence length="843" mass="93159">MLTGFSPSEDELELVAQIYDQAGTSRPGVINGETAVEILEASVDLPQTVLSAAWDIADAKKAGYLSERGLAMALRLIGWAQSGEEVSADLVNKLDAAQGVFEMLDLAPSDLWQTWDIADTRKRGALDRTEFALAMYLMHCFKSGNLDQIPLHTPTQIYEQIVAAFESAPSSPPCAPDTPSTISEVRPQHTTRRPSRPPPPTPTSAKPKVNLSSPHAISPSPSNPRKSISASFSATSSPPEKLPPSLARVSSTKSHHAPRSPPSPPANSNKPSPKLDFPTLSRATSSGKINFLLPSISRNFSGRSHPASPVSPETLFRSSWSPSHFDVDVGWEINPVAKATADYHFDSLDPEKTGFVEGDVAAKFMLGYDLRSEDLAHIWNLADLYSNNRLTRECFAIAIHFIQAKLNGAELPQVLPDFLIPPSLRTQMPNTELHRKASTLSHPQKKWSRPPPLPPKPASRRLSVAQSPATPPGAYSPTVSLITLTFFEVETNGVANLPDAMPHVPEAPPVDLEQYRNIQQENAFLTSKVEDLTAQIVAHRDAQAASIKLTRENKSLVAKINDMEQITSELLQANEARPAMDDLTQEIQSLTRSLAESENVQSRLDEVTGRLDRTALENRDLSARLRDVREAAETASRRSQSEVVDLNREIENLQRQNADLLAASREIERSVSQRRSNEPTNVQELEILLGSATRENEGLKERLRRIQRSTTQILMSSNGHAAQEELRRENLGLKAQIEELDQLTKELQRSSEEGELQRVMRDITHENEALKTDLRGLRGEVGQMRAERRAAAEPLQREVEELKAEVRRLRGELSEARRQAVRAAHPEDDPSIPPPAYDEGPFA</sequence>
<dbReference type="InterPro" id="IPR011992">
    <property type="entry name" value="EF-hand-dom_pair"/>
</dbReference>
<dbReference type="OrthoDB" id="524326at2759"/>
<dbReference type="CDD" id="cd00052">
    <property type="entry name" value="EH"/>
    <property type="match status" value="1"/>
</dbReference>
<dbReference type="GO" id="GO:0006897">
    <property type="term" value="P:endocytosis"/>
    <property type="evidence" value="ECO:0007669"/>
    <property type="project" value="TreeGrafter"/>
</dbReference>
<dbReference type="Pfam" id="PF12763">
    <property type="entry name" value="EH"/>
    <property type="match status" value="3"/>
</dbReference>
<evidence type="ECO:0000259" key="2">
    <source>
        <dbReference type="PROSITE" id="PS50031"/>
    </source>
</evidence>
<dbReference type="EMBL" id="JABCKV010000017">
    <property type="protein sequence ID" value="KAG5646744.1"/>
    <property type="molecule type" value="Genomic_DNA"/>
</dbReference>
<dbReference type="GO" id="GO:0005737">
    <property type="term" value="C:cytoplasm"/>
    <property type="evidence" value="ECO:0007669"/>
    <property type="project" value="TreeGrafter"/>
</dbReference>
<feature type="region of interest" description="Disordered" evidence="1">
    <location>
        <begin position="813"/>
        <end position="843"/>
    </location>
</feature>
<reference evidence="3" key="1">
    <citation type="submission" date="2020-07" db="EMBL/GenBank/DDBJ databases">
        <authorList>
            <person name="Nieuwenhuis M."/>
            <person name="Van De Peppel L.J.J."/>
        </authorList>
    </citation>
    <scope>NUCLEOTIDE SEQUENCE</scope>
    <source>
        <strain evidence="3">AP01</strain>
        <tissue evidence="3">Mycelium</tissue>
    </source>
</reference>
<feature type="region of interest" description="Disordered" evidence="1">
    <location>
        <begin position="168"/>
        <end position="280"/>
    </location>
</feature>
<accession>A0A9P7GBX6</accession>
<dbReference type="SUPFAM" id="SSF47473">
    <property type="entry name" value="EF-hand"/>
    <property type="match status" value="3"/>
</dbReference>
<dbReference type="InterPro" id="IPR000261">
    <property type="entry name" value="EH_dom"/>
</dbReference>
<gene>
    <name evidence="3" type="ORF">DXG03_002426</name>
</gene>
<dbReference type="Gene3D" id="1.20.5.1700">
    <property type="match status" value="1"/>
</dbReference>
<dbReference type="PROSITE" id="PS50031">
    <property type="entry name" value="EH"/>
    <property type="match status" value="3"/>
</dbReference>
<keyword evidence="4" id="KW-1185">Reference proteome</keyword>
<feature type="domain" description="EH" evidence="2">
    <location>
        <begin position="100"/>
        <end position="164"/>
    </location>
</feature>
<feature type="compositionally biased region" description="Low complexity" evidence="1">
    <location>
        <begin position="227"/>
        <end position="237"/>
    </location>
</feature>
<organism evidence="3 4">
    <name type="scientific">Asterophora parasitica</name>
    <dbReference type="NCBI Taxonomy" id="117018"/>
    <lineage>
        <taxon>Eukaryota</taxon>
        <taxon>Fungi</taxon>
        <taxon>Dikarya</taxon>
        <taxon>Basidiomycota</taxon>
        <taxon>Agaricomycotina</taxon>
        <taxon>Agaricomycetes</taxon>
        <taxon>Agaricomycetidae</taxon>
        <taxon>Agaricales</taxon>
        <taxon>Tricholomatineae</taxon>
        <taxon>Lyophyllaceae</taxon>
        <taxon>Asterophora</taxon>
    </lineage>
</organism>
<feature type="compositionally biased region" description="Basic and acidic residues" evidence="1">
    <location>
        <begin position="813"/>
        <end position="828"/>
    </location>
</feature>
<dbReference type="PANTHER" id="PTHR11216:SF170">
    <property type="entry name" value="DYNAMIN ASSOCIATED PROTEIN 160, ISOFORM D"/>
    <property type="match status" value="1"/>
</dbReference>